<reference evidence="2" key="1">
    <citation type="submission" date="2016-11" db="UniProtKB">
        <authorList>
            <consortium name="WormBaseParasite"/>
        </authorList>
    </citation>
    <scope>IDENTIFICATION</scope>
</reference>
<organism evidence="1 2">
    <name type="scientific">Heterorhabditis bacteriophora</name>
    <name type="common">Entomopathogenic nematode worm</name>
    <dbReference type="NCBI Taxonomy" id="37862"/>
    <lineage>
        <taxon>Eukaryota</taxon>
        <taxon>Metazoa</taxon>
        <taxon>Ecdysozoa</taxon>
        <taxon>Nematoda</taxon>
        <taxon>Chromadorea</taxon>
        <taxon>Rhabditida</taxon>
        <taxon>Rhabditina</taxon>
        <taxon>Rhabditomorpha</taxon>
        <taxon>Strongyloidea</taxon>
        <taxon>Heterorhabditidae</taxon>
        <taxon>Heterorhabditis</taxon>
    </lineage>
</organism>
<sequence length="49" mass="5781">MIKLALNNNIVNTKLNLKNRKIQKEPKNGENKIFSDLKFEMKFNNLVHP</sequence>
<dbReference type="Proteomes" id="UP000095283">
    <property type="component" value="Unplaced"/>
</dbReference>
<evidence type="ECO:0000313" key="2">
    <source>
        <dbReference type="WBParaSite" id="Hba_03797"/>
    </source>
</evidence>
<dbReference type="WBParaSite" id="Hba_03797">
    <property type="protein sequence ID" value="Hba_03797"/>
    <property type="gene ID" value="Hba_03797"/>
</dbReference>
<keyword evidence="1" id="KW-1185">Reference proteome</keyword>
<evidence type="ECO:0000313" key="1">
    <source>
        <dbReference type="Proteomes" id="UP000095283"/>
    </source>
</evidence>
<proteinExistence type="predicted"/>
<protein>
    <submittedName>
        <fullName evidence="2">Uncharacterized protein</fullName>
    </submittedName>
</protein>
<name>A0A1I7WFN6_HETBA</name>
<dbReference type="AlphaFoldDB" id="A0A1I7WFN6"/>
<accession>A0A1I7WFN6</accession>